<keyword evidence="4" id="KW-1185">Reference proteome</keyword>
<dbReference type="Proteomes" id="UP000005238">
    <property type="component" value="Unassembled WGS sequence"/>
</dbReference>
<dbReference type="PROSITE" id="PS51388">
    <property type="entry name" value="GED"/>
    <property type="match status" value="1"/>
</dbReference>
<proteinExistence type="predicted"/>
<dbReference type="PANTHER" id="PTHR11566:SF21">
    <property type="entry name" value="DYNAMIN RELATED PROTEIN 1, ISOFORM A"/>
    <property type="match status" value="1"/>
</dbReference>
<dbReference type="InterPro" id="IPR020850">
    <property type="entry name" value="GED_dom"/>
</dbReference>
<keyword evidence="1" id="KW-0175">Coiled coil</keyword>
<dbReference type="STRING" id="164328.H3H7N4"/>
<evidence type="ECO:0000259" key="2">
    <source>
        <dbReference type="PROSITE" id="PS51388"/>
    </source>
</evidence>
<dbReference type="HOGENOM" id="CLU_051976_0_0_1"/>
<feature type="domain" description="GED" evidence="2">
    <location>
        <begin position="154"/>
        <end position="239"/>
    </location>
</feature>
<dbReference type="EnsemblProtists" id="Phyra86761">
    <property type="protein sequence ID" value="Phyra86761"/>
    <property type="gene ID" value="Phyra86761"/>
</dbReference>
<dbReference type="VEuPathDB" id="FungiDB:KRP22_11789"/>
<dbReference type="GO" id="GO:0005525">
    <property type="term" value="F:GTP binding"/>
    <property type="evidence" value="ECO:0007669"/>
    <property type="project" value="InterPro"/>
</dbReference>
<dbReference type="eggNOG" id="ENOG502SD5S">
    <property type="taxonomic scope" value="Eukaryota"/>
</dbReference>
<name>H3H7N4_PHYRM</name>
<accession>H3H7N4</accession>
<reference evidence="3" key="2">
    <citation type="submission" date="2015-06" db="UniProtKB">
        <authorList>
            <consortium name="EnsemblProtists"/>
        </authorList>
    </citation>
    <scope>IDENTIFICATION</scope>
    <source>
        <strain evidence="3">Pr102</strain>
    </source>
</reference>
<feature type="coiled-coil region" evidence="1">
    <location>
        <begin position="204"/>
        <end position="238"/>
    </location>
</feature>
<dbReference type="InParanoid" id="H3H7N4"/>
<organism evidence="3 4">
    <name type="scientific">Phytophthora ramorum</name>
    <name type="common">Sudden oak death agent</name>
    <dbReference type="NCBI Taxonomy" id="164328"/>
    <lineage>
        <taxon>Eukaryota</taxon>
        <taxon>Sar</taxon>
        <taxon>Stramenopiles</taxon>
        <taxon>Oomycota</taxon>
        <taxon>Peronosporomycetes</taxon>
        <taxon>Peronosporales</taxon>
        <taxon>Peronosporaceae</taxon>
        <taxon>Phytophthora</taxon>
    </lineage>
</organism>
<dbReference type="InterPro" id="IPR022812">
    <property type="entry name" value="Dynamin"/>
</dbReference>
<dbReference type="AlphaFoldDB" id="H3H7N4"/>
<evidence type="ECO:0000313" key="3">
    <source>
        <dbReference type="EnsemblProtists" id="Phyra86761"/>
    </source>
</evidence>
<dbReference type="Gene3D" id="1.20.120.1240">
    <property type="entry name" value="Dynamin, middle domain"/>
    <property type="match status" value="1"/>
</dbReference>
<evidence type="ECO:0000256" key="1">
    <source>
        <dbReference type="SAM" id="Coils"/>
    </source>
</evidence>
<dbReference type="GO" id="GO:0003924">
    <property type="term" value="F:GTPase activity"/>
    <property type="evidence" value="ECO:0007669"/>
    <property type="project" value="InterPro"/>
</dbReference>
<dbReference type="InterPro" id="IPR003130">
    <property type="entry name" value="GED"/>
</dbReference>
<dbReference type="PANTHER" id="PTHR11566">
    <property type="entry name" value="DYNAMIN"/>
    <property type="match status" value="1"/>
</dbReference>
<sequence length="239" mass="27034">MKQFIRENRGDELAIFPSYQVFCNLFRQCVDKWGPPTQKLLGAYQKQTKLVSDFVAGEVCATSRVVQFIRSSAAGVLDRVVEAADREMNSLLRAEGRPYTQDDRLFEELDQQRLKALQEQVKTAVPVDSGGKVLLAEVMKAVEAVTLATADREALEMQVALEAYLDVAVPRFVDAIPMRLNDLVLRRFVAEMTNELNGLTDEKLARLMKDSEHKIAERQQLKEELDCLVNAKQEIELVC</sequence>
<reference evidence="4" key="1">
    <citation type="journal article" date="2006" name="Science">
        <title>Phytophthora genome sequences uncover evolutionary origins and mechanisms of pathogenesis.</title>
        <authorList>
            <person name="Tyler B.M."/>
            <person name="Tripathy S."/>
            <person name="Zhang X."/>
            <person name="Dehal P."/>
            <person name="Jiang R.H."/>
            <person name="Aerts A."/>
            <person name="Arredondo F.D."/>
            <person name="Baxter L."/>
            <person name="Bensasson D."/>
            <person name="Beynon J.L."/>
            <person name="Chapman J."/>
            <person name="Damasceno C.M."/>
            <person name="Dorrance A.E."/>
            <person name="Dou D."/>
            <person name="Dickerman A.W."/>
            <person name="Dubchak I.L."/>
            <person name="Garbelotto M."/>
            <person name="Gijzen M."/>
            <person name="Gordon S.G."/>
            <person name="Govers F."/>
            <person name="Grunwald N.J."/>
            <person name="Huang W."/>
            <person name="Ivors K.L."/>
            <person name="Jones R.W."/>
            <person name="Kamoun S."/>
            <person name="Krampis K."/>
            <person name="Lamour K.H."/>
            <person name="Lee M.K."/>
            <person name="McDonald W.H."/>
            <person name="Medina M."/>
            <person name="Meijer H.J."/>
            <person name="Nordberg E.K."/>
            <person name="Maclean D.J."/>
            <person name="Ospina-Giraldo M.D."/>
            <person name="Morris P.F."/>
            <person name="Phuntumart V."/>
            <person name="Putnam N.H."/>
            <person name="Rash S."/>
            <person name="Rose J.K."/>
            <person name="Sakihama Y."/>
            <person name="Salamov A.A."/>
            <person name="Savidor A."/>
            <person name="Scheuring C.F."/>
            <person name="Smith B.M."/>
            <person name="Sobral B.W."/>
            <person name="Terry A."/>
            <person name="Torto-Alalibo T.A."/>
            <person name="Win J."/>
            <person name="Xu Z."/>
            <person name="Zhang H."/>
            <person name="Grigoriev I.V."/>
            <person name="Rokhsar D.S."/>
            <person name="Boore J.L."/>
        </authorList>
    </citation>
    <scope>NUCLEOTIDE SEQUENCE [LARGE SCALE GENOMIC DNA]</scope>
    <source>
        <strain evidence="4">Pr102</strain>
    </source>
</reference>
<dbReference type="OMA" id="WGPPTQK"/>
<evidence type="ECO:0000313" key="4">
    <source>
        <dbReference type="Proteomes" id="UP000005238"/>
    </source>
</evidence>
<protein>
    <recommendedName>
        <fullName evidence="2">GED domain-containing protein</fullName>
    </recommendedName>
</protein>
<dbReference type="Pfam" id="PF02212">
    <property type="entry name" value="GED"/>
    <property type="match status" value="1"/>
</dbReference>
<dbReference type="EMBL" id="DS567154">
    <property type="status" value="NOT_ANNOTATED_CDS"/>
    <property type="molecule type" value="Genomic_DNA"/>
</dbReference>
<dbReference type="VEuPathDB" id="FungiDB:KRP23_10974"/>